<evidence type="ECO:0000313" key="1">
    <source>
        <dbReference type="EnsemblPlants" id="OB10G15790.1"/>
    </source>
</evidence>
<organism evidence="1">
    <name type="scientific">Oryza brachyantha</name>
    <name type="common">malo sina</name>
    <dbReference type="NCBI Taxonomy" id="4533"/>
    <lineage>
        <taxon>Eukaryota</taxon>
        <taxon>Viridiplantae</taxon>
        <taxon>Streptophyta</taxon>
        <taxon>Embryophyta</taxon>
        <taxon>Tracheophyta</taxon>
        <taxon>Spermatophyta</taxon>
        <taxon>Magnoliopsida</taxon>
        <taxon>Liliopsida</taxon>
        <taxon>Poales</taxon>
        <taxon>Poaceae</taxon>
        <taxon>BOP clade</taxon>
        <taxon>Oryzoideae</taxon>
        <taxon>Oryzeae</taxon>
        <taxon>Oryzinae</taxon>
        <taxon>Oryza</taxon>
    </lineage>
</organism>
<proteinExistence type="predicted"/>
<dbReference type="Proteomes" id="UP000006038">
    <property type="component" value="Chromosome 10"/>
</dbReference>
<dbReference type="AlphaFoldDB" id="J3N231"/>
<accession>J3N231</accession>
<evidence type="ECO:0000313" key="2">
    <source>
        <dbReference type="Proteomes" id="UP000006038"/>
    </source>
</evidence>
<reference evidence="1" key="1">
    <citation type="journal article" date="2013" name="Nat. Commun.">
        <title>Whole-genome sequencing of Oryza brachyantha reveals mechanisms underlying Oryza genome evolution.</title>
        <authorList>
            <person name="Chen J."/>
            <person name="Huang Q."/>
            <person name="Gao D."/>
            <person name="Wang J."/>
            <person name="Lang Y."/>
            <person name="Liu T."/>
            <person name="Li B."/>
            <person name="Bai Z."/>
            <person name="Luis Goicoechea J."/>
            <person name="Liang C."/>
            <person name="Chen C."/>
            <person name="Zhang W."/>
            <person name="Sun S."/>
            <person name="Liao Y."/>
            <person name="Zhang X."/>
            <person name="Yang L."/>
            <person name="Song C."/>
            <person name="Wang M."/>
            <person name="Shi J."/>
            <person name="Liu G."/>
            <person name="Liu J."/>
            <person name="Zhou H."/>
            <person name="Zhou W."/>
            <person name="Yu Q."/>
            <person name="An N."/>
            <person name="Chen Y."/>
            <person name="Cai Q."/>
            <person name="Wang B."/>
            <person name="Liu B."/>
            <person name="Min J."/>
            <person name="Huang Y."/>
            <person name="Wu H."/>
            <person name="Li Z."/>
            <person name="Zhang Y."/>
            <person name="Yin Y."/>
            <person name="Song W."/>
            <person name="Jiang J."/>
            <person name="Jackson S.A."/>
            <person name="Wing R.A."/>
            <person name="Wang J."/>
            <person name="Chen M."/>
        </authorList>
    </citation>
    <scope>NUCLEOTIDE SEQUENCE [LARGE SCALE GENOMIC DNA]</scope>
    <source>
        <strain evidence="1">cv. IRGC 101232</strain>
    </source>
</reference>
<sequence length="258" mass="28817">MKGVEEEWEKIHKEWAEVEEAKAPVQAVGDRERFNLLQEEGQVVAQQRRLDATTCETKKERHAFAVAVVEQVVVVIEVRLRAMDRQERELQLRDDALSAAEAVAADFEGSELDAHERALKEGARTLPELPSSDPDPMLLEREAASLPMIFTSVEAVRASGARIVTLDLRNKLDLGWYFLCLDQLAEGLGDIPAAVTAVTQRSSKDLARKVVERILLSFSVRLPEFDPFLPLDDFPAGTYIEARRHAVADTAREIVAGF</sequence>
<dbReference type="HOGENOM" id="CLU_1079165_0_0_1"/>
<dbReference type="EnsemblPlants" id="OB10G15790.1">
    <property type="protein sequence ID" value="OB10G15790.1"/>
    <property type="gene ID" value="OB10G15790"/>
</dbReference>
<dbReference type="Gramene" id="OB10G15790.1">
    <property type="protein sequence ID" value="OB10G15790.1"/>
    <property type="gene ID" value="OB10G15790"/>
</dbReference>
<name>J3N231_ORYBR</name>
<reference evidence="1" key="2">
    <citation type="submission" date="2013-04" db="UniProtKB">
        <authorList>
            <consortium name="EnsemblPlants"/>
        </authorList>
    </citation>
    <scope>IDENTIFICATION</scope>
</reference>
<keyword evidence="2" id="KW-1185">Reference proteome</keyword>
<protein>
    <submittedName>
        <fullName evidence="1">Uncharacterized protein</fullName>
    </submittedName>
</protein>